<accession>A0ACC0TZQ1</accession>
<dbReference type="EMBL" id="JAGFNK010000301">
    <property type="protein sequence ID" value="KAI9453494.1"/>
    <property type="molecule type" value="Genomic_DNA"/>
</dbReference>
<comment type="caution">
    <text evidence="1">The sequence shown here is derived from an EMBL/GenBank/DDBJ whole genome shotgun (WGS) entry which is preliminary data.</text>
</comment>
<proteinExistence type="predicted"/>
<gene>
    <name evidence="1" type="ORF">F5148DRAFT_1329142</name>
</gene>
<dbReference type="Proteomes" id="UP001207468">
    <property type="component" value="Unassembled WGS sequence"/>
</dbReference>
<evidence type="ECO:0000313" key="2">
    <source>
        <dbReference type="Proteomes" id="UP001207468"/>
    </source>
</evidence>
<keyword evidence="1" id="KW-0418">Kinase</keyword>
<reference evidence="1" key="1">
    <citation type="submission" date="2021-03" db="EMBL/GenBank/DDBJ databases">
        <title>Evolutionary priming and transition to the ectomycorrhizal habit in an iconic lineage of mushroom-forming fungi: is preadaptation a requirement?</title>
        <authorList>
            <consortium name="DOE Joint Genome Institute"/>
            <person name="Looney B.P."/>
            <person name="Miyauchi S."/>
            <person name="Morin E."/>
            <person name="Drula E."/>
            <person name="Courty P.E."/>
            <person name="Chicoki N."/>
            <person name="Fauchery L."/>
            <person name="Kohler A."/>
            <person name="Kuo A."/>
            <person name="LaButti K."/>
            <person name="Pangilinan J."/>
            <person name="Lipzen A."/>
            <person name="Riley R."/>
            <person name="Andreopoulos W."/>
            <person name="He G."/>
            <person name="Johnson J."/>
            <person name="Barry K.W."/>
            <person name="Grigoriev I.V."/>
            <person name="Nagy L."/>
            <person name="Hibbett D."/>
            <person name="Henrissat B."/>
            <person name="Matheny P.B."/>
            <person name="Labbe J."/>
            <person name="Martin A.F."/>
        </authorList>
    </citation>
    <scope>NUCLEOTIDE SEQUENCE</scope>
    <source>
        <strain evidence="1">BPL698</strain>
    </source>
</reference>
<name>A0ACC0TZQ1_9AGAM</name>
<keyword evidence="2" id="KW-1185">Reference proteome</keyword>
<sequence>MSVTKDIVNSHSFILDHLEGIPYQLVAANGSYSFTYLNNGLFTELELTPECVLQDLQVFLSVFDEASSSCFLSSLAVSATQLSEWKWEGYAILPSGKRKWISTNAQPFLLENGGICWDGILINSSQHKQTEGLLREIGKIARIGVWERDLITTKATWSEEIFEIFDLDPAMPIPDTAMNLEMYKEDIRAIVTETIQNAMNTGMPFDMELPCTTAKGREIWVHAKGRYVFENGKAIKIYGVSQDITERKMAEEQLSVIFEYSTDAHLLLGEKGVINCNQAAVKMLRCKDKSELLSLHPAVFSPEFQPDGRRSDEKSVEMDRLAREKGYHQFEWMHQRVDGELFPVEVTLNPVIIHNKPILLVVLHDITEQKKAKELLIRSEALLSETQALTHSGSWEADLLTGKNFWSREAFRIFGLDPEGDGPDTVTFGKMIHPEDRELYKAEVNKAVATHTPSNFELRIVRPSGEIRYIQAIGKPIINAYGQVTKLYGAILDITAHKVAEEELIKAKEQAEQAAVAKTQFLSTMSHEIRTPMNAVIGFTHLLIQQSPTAQQLKYLDILKFSAENLLVLINDILDFNKIEAGKVEFENVDFNLHGLIDNIRFALLQKAEEKGIQLKLMIDQDLPDAVIGDPVRLGQILTNLISNAVKFTEKGKVSIAASVACQDSDIITIDFEVADTGIGIPADKLEYIFESFTQAASDTTRKFGGTGLGLAISKRLVELMGGSISVRSEFGKGSVFMFSLAFKRGLKSITRHPEREQNPAQKSLRGTRLLIAEDNQINVLLARHFFSMWDVESDVAENGISALQLVQTNEYDMVLMDLQMPEMDGYQTTKAIRSLPEEKYKTLPIIALTASANIDIKDRVYVVGMNDYISKPFNPNDLYRKIATYSKH</sequence>
<evidence type="ECO:0000313" key="1">
    <source>
        <dbReference type="EMBL" id="KAI9453494.1"/>
    </source>
</evidence>
<protein>
    <submittedName>
        <fullName evidence="1">PAS/PAC sensor hybrid histidine kinase</fullName>
    </submittedName>
</protein>
<keyword evidence="1" id="KW-0808">Transferase</keyword>
<organism evidence="1 2">
    <name type="scientific">Russula earlei</name>
    <dbReference type="NCBI Taxonomy" id="71964"/>
    <lineage>
        <taxon>Eukaryota</taxon>
        <taxon>Fungi</taxon>
        <taxon>Dikarya</taxon>
        <taxon>Basidiomycota</taxon>
        <taxon>Agaricomycotina</taxon>
        <taxon>Agaricomycetes</taxon>
        <taxon>Russulales</taxon>
        <taxon>Russulaceae</taxon>
        <taxon>Russula</taxon>
    </lineage>
</organism>